<accession>A0ABX8WA17</accession>
<keyword evidence="2" id="KW-1185">Reference proteome</keyword>
<protein>
    <submittedName>
        <fullName evidence="1">Uncharacterized protein</fullName>
    </submittedName>
</protein>
<name>A0ABX8WA17_9HYPH</name>
<evidence type="ECO:0000313" key="2">
    <source>
        <dbReference type="Proteomes" id="UP000825799"/>
    </source>
</evidence>
<sequence length="72" mass="7299">MQVGTDYPRPVMVNGYPCHNCKDVSAAKRGEDPAQAAGHVDPAVAFGGSLAGRSVSPVPAAAGPQALVDRLV</sequence>
<dbReference type="Proteomes" id="UP000825799">
    <property type="component" value="Chromosome"/>
</dbReference>
<gene>
    <name evidence="1" type="ORF">K1X15_13875</name>
</gene>
<proteinExistence type="predicted"/>
<evidence type="ECO:0000313" key="1">
    <source>
        <dbReference type="EMBL" id="QYO75713.1"/>
    </source>
</evidence>
<organism evidence="1 2">
    <name type="scientific">Devosia salina</name>
    <dbReference type="NCBI Taxonomy" id="2860336"/>
    <lineage>
        <taxon>Bacteria</taxon>
        <taxon>Pseudomonadati</taxon>
        <taxon>Pseudomonadota</taxon>
        <taxon>Alphaproteobacteria</taxon>
        <taxon>Hyphomicrobiales</taxon>
        <taxon>Devosiaceae</taxon>
        <taxon>Devosia</taxon>
    </lineage>
</organism>
<dbReference type="EMBL" id="CP080590">
    <property type="protein sequence ID" value="QYO75713.1"/>
    <property type="molecule type" value="Genomic_DNA"/>
</dbReference>
<reference evidence="1 2" key="1">
    <citation type="submission" date="2021-08" db="EMBL/GenBank/DDBJ databases">
        <title>Devosia salina sp. nov., isolated from the South China Sea sediment.</title>
        <authorList>
            <person name="Zhou Z."/>
        </authorList>
    </citation>
    <scope>NUCLEOTIDE SEQUENCE [LARGE SCALE GENOMIC DNA]</scope>
    <source>
        <strain evidence="1 2">SCS-3</strain>
    </source>
</reference>
<dbReference type="RefSeq" id="WP_220304208.1">
    <property type="nucleotide sequence ID" value="NZ_CP080590.1"/>
</dbReference>